<feature type="modified residue" description="4-aspartylphosphate" evidence="1">
    <location>
        <position position="55"/>
    </location>
</feature>
<evidence type="ECO:0000313" key="4">
    <source>
        <dbReference type="EMBL" id="MEE1945379.1"/>
    </source>
</evidence>
<dbReference type="InterPro" id="IPR001789">
    <property type="entry name" value="Sig_transdc_resp-reg_receiver"/>
</dbReference>
<feature type="domain" description="Response regulatory" evidence="2">
    <location>
        <begin position="3"/>
        <end position="115"/>
    </location>
</feature>
<dbReference type="GO" id="GO:0003677">
    <property type="term" value="F:DNA binding"/>
    <property type="evidence" value="ECO:0007669"/>
    <property type="project" value="UniProtKB-KW"/>
</dbReference>
<evidence type="ECO:0000259" key="2">
    <source>
        <dbReference type="PROSITE" id="PS50110"/>
    </source>
</evidence>
<keyword evidence="5" id="KW-1185">Reference proteome</keyword>
<dbReference type="InterPro" id="IPR011006">
    <property type="entry name" value="CheY-like_superfamily"/>
</dbReference>
<dbReference type="InterPro" id="IPR046947">
    <property type="entry name" value="LytR-like"/>
</dbReference>
<dbReference type="RefSeq" id="WP_330107720.1">
    <property type="nucleotide sequence ID" value="NZ_JAZDQT010000001.1"/>
</dbReference>
<dbReference type="SUPFAM" id="SSF52172">
    <property type="entry name" value="CheY-like"/>
    <property type="match status" value="1"/>
</dbReference>
<protein>
    <submittedName>
        <fullName evidence="4">LytTR family DNA-binding domain-containing protein</fullName>
    </submittedName>
</protein>
<accession>A0ABU7I7M0</accession>
<dbReference type="Pfam" id="PF04397">
    <property type="entry name" value="LytTR"/>
    <property type="match status" value="1"/>
</dbReference>
<dbReference type="PROSITE" id="PS50110">
    <property type="entry name" value="RESPONSE_REGULATORY"/>
    <property type="match status" value="1"/>
</dbReference>
<evidence type="ECO:0000313" key="5">
    <source>
        <dbReference type="Proteomes" id="UP001336835"/>
    </source>
</evidence>
<evidence type="ECO:0000259" key="3">
    <source>
        <dbReference type="PROSITE" id="PS50930"/>
    </source>
</evidence>
<keyword evidence="1" id="KW-0597">Phosphoprotein</keyword>
<reference evidence="4 5" key="1">
    <citation type="submission" date="2024-01" db="EMBL/GenBank/DDBJ databases">
        <title>Pedobacter sp. nov., isolated from fresh soil.</title>
        <authorList>
            <person name="Le N.T.T."/>
        </authorList>
    </citation>
    <scope>NUCLEOTIDE SEQUENCE [LARGE SCALE GENOMIC DNA]</scope>
    <source>
        <strain evidence="4 5">KR3-3</strain>
    </source>
</reference>
<comment type="caution">
    <text evidence="4">The sequence shown here is derived from an EMBL/GenBank/DDBJ whole genome shotgun (WGS) entry which is preliminary data.</text>
</comment>
<dbReference type="EMBL" id="JAZDQT010000001">
    <property type="protein sequence ID" value="MEE1945379.1"/>
    <property type="molecule type" value="Genomic_DNA"/>
</dbReference>
<keyword evidence="4" id="KW-0238">DNA-binding</keyword>
<dbReference type="Proteomes" id="UP001336835">
    <property type="component" value="Unassembled WGS sequence"/>
</dbReference>
<dbReference type="Pfam" id="PF00072">
    <property type="entry name" value="Response_reg"/>
    <property type="match status" value="1"/>
</dbReference>
<dbReference type="PROSITE" id="PS50930">
    <property type="entry name" value="HTH_LYTTR"/>
    <property type="match status" value="1"/>
</dbReference>
<dbReference type="SMART" id="SM00850">
    <property type="entry name" value="LytTR"/>
    <property type="match status" value="1"/>
</dbReference>
<dbReference type="InterPro" id="IPR007492">
    <property type="entry name" value="LytTR_DNA-bd_dom"/>
</dbReference>
<dbReference type="PANTHER" id="PTHR37299">
    <property type="entry name" value="TRANSCRIPTIONAL REGULATOR-RELATED"/>
    <property type="match status" value="1"/>
</dbReference>
<dbReference type="PANTHER" id="PTHR37299:SF1">
    <property type="entry name" value="STAGE 0 SPORULATION PROTEIN A HOMOLOG"/>
    <property type="match status" value="1"/>
</dbReference>
<name>A0ABU7I7M0_9SPHI</name>
<dbReference type="SMART" id="SM00448">
    <property type="entry name" value="REC"/>
    <property type="match status" value="1"/>
</dbReference>
<proteinExistence type="predicted"/>
<dbReference type="Gene3D" id="2.40.50.1020">
    <property type="entry name" value="LytTr DNA-binding domain"/>
    <property type="match status" value="1"/>
</dbReference>
<evidence type="ECO:0000256" key="1">
    <source>
        <dbReference type="PROSITE-ProRule" id="PRU00169"/>
    </source>
</evidence>
<sequence length="239" mass="27120">MLTCYIIDDDIYSIESVIKHIEKMPNLSLIGSSTSPLIGLEELQTGEKPDIVFLDIEMHELSGTDIADLLPDDVAIIFTTGYVKKAHEAFEKNATDFLLKPYSFERFVKAVSKVSSTSVQPDKIYQKEKIFIKTGEKNSIVSIRVSEILYVEALKNYTHIYARGNKYVARASLKEVHEILPYSLFSRVHRSFIVNIMAIKSIETDDVIIMDNDSTVPLGELYKSSFMKGIRSKTIMKNH</sequence>
<feature type="domain" description="HTH LytTR-type" evidence="3">
    <location>
        <begin position="137"/>
        <end position="217"/>
    </location>
</feature>
<gene>
    <name evidence="4" type="ORF">VRU48_09685</name>
</gene>
<organism evidence="4 5">
    <name type="scientific">Pedobacter albus</name>
    <dbReference type="NCBI Taxonomy" id="3113905"/>
    <lineage>
        <taxon>Bacteria</taxon>
        <taxon>Pseudomonadati</taxon>
        <taxon>Bacteroidota</taxon>
        <taxon>Sphingobacteriia</taxon>
        <taxon>Sphingobacteriales</taxon>
        <taxon>Sphingobacteriaceae</taxon>
        <taxon>Pedobacter</taxon>
    </lineage>
</organism>
<dbReference type="Gene3D" id="3.40.50.2300">
    <property type="match status" value="1"/>
</dbReference>